<comment type="caution">
    <text evidence="1">The sequence shown here is derived from an EMBL/GenBank/DDBJ whole genome shotgun (WGS) entry which is preliminary data.</text>
</comment>
<dbReference type="GO" id="GO:0008168">
    <property type="term" value="F:methyltransferase activity"/>
    <property type="evidence" value="ECO:0007669"/>
    <property type="project" value="UniProtKB-KW"/>
</dbReference>
<organism evidence="1 2">
    <name type="scientific">Marinobacter qingdaonensis</name>
    <dbReference type="NCBI Taxonomy" id="3108486"/>
    <lineage>
        <taxon>Bacteria</taxon>
        <taxon>Pseudomonadati</taxon>
        <taxon>Pseudomonadota</taxon>
        <taxon>Gammaproteobacteria</taxon>
        <taxon>Pseudomonadales</taxon>
        <taxon>Marinobacteraceae</taxon>
        <taxon>Marinobacter</taxon>
    </lineage>
</organism>
<dbReference type="NCBIfam" id="TIGR04325">
    <property type="entry name" value="MTase_LIC12133"/>
    <property type="match status" value="1"/>
</dbReference>
<dbReference type="EMBL" id="JAYDCJ010000003">
    <property type="protein sequence ID" value="MEA1082353.1"/>
    <property type="molecule type" value="Genomic_DNA"/>
</dbReference>
<dbReference type="RefSeq" id="WP_322856777.1">
    <property type="nucleotide sequence ID" value="NZ_JAYDCJ010000003.1"/>
</dbReference>
<gene>
    <name evidence="1" type="ORF">U5822_16910</name>
</gene>
<evidence type="ECO:0000313" key="1">
    <source>
        <dbReference type="EMBL" id="MEA1082353.1"/>
    </source>
</evidence>
<proteinExistence type="predicted"/>
<keyword evidence="1" id="KW-0808">Transferase</keyword>
<protein>
    <submittedName>
        <fullName evidence="1">Methyltransferase, TIGR04325 family</fullName>
        <ecNumber evidence="1">2.1.1.-</ecNumber>
    </submittedName>
</protein>
<sequence length="273" mass="31472">MFRRARELLHQFEQIPVINHALDRHYSKEFAHATNVNWFKGVYPDFATASADAPASKPLGYDNDAPASADMYRFRMQAISPCDYPVAFWLNRLMQPNQALLDFGGHVGVLYYALQKYLNFPEPFEWRIYDVPAVTREGRRFAAENGNPPHLSFVDDLGQSGELDWVLFSGSLQYVEESLSSIVARLPSRPTHLLINMLPVHPRESYVTLQNISTAFCPYRIYGAEDLLEEIKELKGEVVDQWRNDDKECVIPYHSDHSLNHYRGMLVRLDPLH</sequence>
<dbReference type="InterPro" id="IPR027612">
    <property type="entry name" value="Put_MTase_LIC12133"/>
</dbReference>
<dbReference type="Proteomes" id="UP001305746">
    <property type="component" value="Unassembled WGS sequence"/>
</dbReference>
<reference evidence="1 2" key="1">
    <citation type="submission" date="2023-12" db="EMBL/GenBank/DDBJ databases">
        <title>Marinobacter qingdaonensis sp. nov., isolated from the intertidal sediment of Qingdao, PR China.</title>
        <authorList>
            <person name="Li Y."/>
        </authorList>
    </citation>
    <scope>NUCLEOTIDE SEQUENCE [LARGE SCALE GENOMIC DNA]</scope>
    <source>
        <strain evidence="1 2">ASW11-75</strain>
    </source>
</reference>
<name>A0ABU5P2Q7_9GAMM</name>
<keyword evidence="2" id="KW-1185">Reference proteome</keyword>
<keyword evidence="1" id="KW-0489">Methyltransferase</keyword>
<evidence type="ECO:0000313" key="2">
    <source>
        <dbReference type="Proteomes" id="UP001305746"/>
    </source>
</evidence>
<dbReference type="EC" id="2.1.1.-" evidence="1"/>
<dbReference type="GO" id="GO:0032259">
    <property type="term" value="P:methylation"/>
    <property type="evidence" value="ECO:0007669"/>
    <property type="project" value="UniProtKB-KW"/>
</dbReference>
<accession>A0ABU5P2Q7</accession>